<keyword evidence="1" id="KW-0732">Signal</keyword>
<dbReference type="InterPro" id="IPR005055">
    <property type="entry name" value="A10/PebIII"/>
</dbReference>
<dbReference type="Proteomes" id="UP000694843">
    <property type="component" value="Unplaced"/>
</dbReference>
<accession>A0A8B7NCG4</accession>
<feature type="signal peptide" evidence="1">
    <location>
        <begin position="1"/>
        <end position="17"/>
    </location>
</feature>
<dbReference type="RefSeq" id="XP_018011288.1">
    <property type="nucleotide sequence ID" value="XM_018155799.2"/>
</dbReference>
<evidence type="ECO:0000313" key="2">
    <source>
        <dbReference type="Proteomes" id="UP000694843"/>
    </source>
</evidence>
<dbReference type="SUPFAM" id="SSF100910">
    <property type="entry name" value="Chemosensory protein Csp2"/>
    <property type="match status" value="1"/>
</dbReference>
<sequence length="131" mass="15033">MNIVVLFIAVGLCQAVAQTTRKPGLNDLPDDVSLLDLNTTHIDYFLADQPDVELFTECFLDLKSCTSKPARSLIKEILKLGYQGHCSKCNAVEQEHMHAIVYHFIKEYSTKYSSYWRRVLPRLGYLLYESD</sequence>
<keyword evidence="2" id="KW-1185">Reference proteome</keyword>
<dbReference type="InterPro" id="IPR036682">
    <property type="entry name" value="OS_D_A10/PebIII_sf"/>
</dbReference>
<proteinExistence type="predicted"/>
<dbReference type="Pfam" id="PF03392">
    <property type="entry name" value="OS-D"/>
    <property type="match status" value="1"/>
</dbReference>
<reference evidence="3" key="1">
    <citation type="submission" date="2025-08" db="UniProtKB">
        <authorList>
            <consortium name="RefSeq"/>
        </authorList>
    </citation>
    <scope>IDENTIFICATION</scope>
    <source>
        <tissue evidence="3">Whole organism</tissue>
    </source>
</reference>
<evidence type="ECO:0000313" key="3">
    <source>
        <dbReference type="RefSeq" id="XP_018011288.1"/>
    </source>
</evidence>
<organism evidence="2 3">
    <name type="scientific">Hyalella azteca</name>
    <name type="common">Amphipod</name>
    <dbReference type="NCBI Taxonomy" id="294128"/>
    <lineage>
        <taxon>Eukaryota</taxon>
        <taxon>Metazoa</taxon>
        <taxon>Ecdysozoa</taxon>
        <taxon>Arthropoda</taxon>
        <taxon>Crustacea</taxon>
        <taxon>Multicrustacea</taxon>
        <taxon>Malacostraca</taxon>
        <taxon>Eumalacostraca</taxon>
        <taxon>Peracarida</taxon>
        <taxon>Amphipoda</taxon>
        <taxon>Senticaudata</taxon>
        <taxon>Talitrida</taxon>
        <taxon>Talitroidea</taxon>
        <taxon>Hyalellidae</taxon>
        <taxon>Hyalella</taxon>
    </lineage>
</organism>
<dbReference type="Gene3D" id="1.10.2080.10">
    <property type="entry name" value="Insect odorant-binding protein A10/Ejaculatory bulb-specific protein 3"/>
    <property type="match status" value="1"/>
</dbReference>
<name>A0A8B7NCG4_HYAAZ</name>
<dbReference type="GeneID" id="108668558"/>
<dbReference type="AlphaFoldDB" id="A0A8B7NCG4"/>
<gene>
    <name evidence="3" type="primary">LOC108668558</name>
</gene>
<feature type="chain" id="PRO_5034638034" evidence="1">
    <location>
        <begin position="18"/>
        <end position="131"/>
    </location>
</feature>
<evidence type="ECO:0000256" key="1">
    <source>
        <dbReference type="SAM" id="SignalP"/>
    </source>
</evidence>
<dbReference type="KEGG" id="hazt:108668558"/>
<protein>
    <submittedName>
        <fullName evidence="3">Uncharacterized protein LOC108668558</fullName>
    </submittedName>
</protein>